<evidence type="ECO:0000256" key="6">
    <source>
        <dbReference type="ARBA" id="ARBA00023136"/>
    </source>
</evidence>
<evidence type="ECO:0000256" key="2">
    <source>
        <dbReference type="ARBA" id="ARBA00022448"/>
    </source>
</evidence>
<evidence type="ECO:0000256" key="3">
    <source>
        <dbReference type="ARBA" id="ARBA00022692"/>
    </source>
</evidence>
<feature type="transmembrane region" description="Helical" evidence="11">
    <location>
        <begin position="320"/>
        <end position="343"/>
    </location>
</feature>
<dbReference type="InterPro" id="IPR001807">
    <property type="entry name" value="ClC"/>
</dbReference>
<evidence type="ECO:0008006" key="14">
    <source>
        <dbReference type="Google" id="ProtNLM"/>
    </source>
</evidence>
<feature type="compositionally biased region" description="Low complexity" evidence="10">
    <location>
        <begin position="494"/>
        <end position="503"/>
    </location>
</feature>
<dbReference type="CDD" id="cd01034">
    <property type="entry name" value="EriC_like"/>
    <property type="match status" value="1"/>
</dbReference>
<dbReference type="SUPFAM" id="SSF81340">
    <property type="entry name" value="Clc chloride channel"/>
    <property type="match status" value="1"/>
</dbReference>
<protein>
    <recommendedName>
        <fullName evidence="14">Chloride channel protein</fullName>
    </recommendedName>
</protein>
<keyword evidence="3 11" id="KW-0812">Transmembrane</keyword>
<evidence type="ECO:0000256" key="4">
    <source>
        <dbReference type="ARBA" id="ARBA00022989"/>
    </source>
</evidence>
<comment type="caution">
    <text evidence="12">The sequence shown here is derived from an EMBL/GenBank/DDBJ whole genome shotgun (WGS) entry which is preliminary data.</text>
</comment>
<dbReference type="PANTHER" id="PTHR43427">
    <property type="entry name" value="CHLORIDE CHANNEL PROTEIN CLC-E"/>
    <property type="match status" value="1"/>
</dbReference>
<keyword evidence="2" id="KW-0813">Transport</keyword>
<evidence type="ECO:0000256" key="8">
    <source>
        <dbReference type="ARBA" id="ARBA00023214"/>
    </source>
</evidence>
<feature type="transmembrane region" description="Helical" evidence="11">
    <location>
        <begin position="237"/>
        <end position="259"/>
    </location>
</feature>
<feature type="transmembrane region" description="Helical" evidence="11">
    <location>
        <begin position="404"/>
        <end position="427"/>
    </location>
</feature>
<dbReference type="Pfam" id="PF00654">
    <property type="entry name" value="Voltage_CLC"/>
    <property type="match status" value="1"/>
</dbReference>
<dbReference type="InterPro" id="IPR050368">
    <property type="entry name" value="ClC-type_chloride_channel"/>
</dbReference>
<feature type="compositionally biased region" description="Low complexity" evidence="10">
    <location>
        <begin position="462"/>
        <end position="486"/>
    </location>
</feature>
<comment type="subcellular location">
    <subcellularLocation>
        <location evidence="1">Membrane</location>
        <topology evidence="1">Multi-pass membrane protein</topology>
    </subcellularLocation>
</comment>
<accession>A0ABQ6C8V1</accession>
<evidence type="ECO:0000256" key="5">
    <source>
        <dbReference type="ARBA" id="ARBA00023065"/>
    </source>
</evidence>
<feature type="compositionally biased region" description="Pro residues" evidence="10">
    <location>
        <begin position="447"/>
        <end position="461"/>
    </location>
</feature>
<evidence type="ECO:0000256" key="7">
    <source>
        <dbReference type="ARBA" id="ARBA00023173"/>
    </source>
</evidence>
<evidence type="ECO:0000256" key="9">
    <source>
        <dbReference type="ARBA" id="ARBA00023303"/>
    </source>
</evidence>
<keyword evidence="4 11" id="KW-1133">Transmembrane helix</keyword>
<feature type="region of interest" description="Disordered" evidence="10">
    <location>
        <begin position="440"/>
        <end position="524"/>
    </location>
</feature>
<dbReference type="Proteomes" id="UP001156903">
    <property type="component" value="Unassembled WGS sequence"/>
</dbReference>
<evidence type="ECO:0000313" key="13">
    <source>
        <dbReference type="Proteomes" id="UP001156903"/>
    </source>
</evidence>
<reference evidence="13" key="1">
    <citation type="journal article" date="2019" name="Int. J. Syst. Evol. Microbiol.">
        <title>The Global Catalogue of Microorganisms (GCM) 10K type strain sequencing project: providing services to taxonomists for standard genome sequencing and annotation.</title>
        <authorList>
            <consortium name="The Broad Institute Genomics Platform"/>
            <consortium name="The Broad Institute Genome Sequencing Center for Infectious Disease"/>
            <person name="Wu L."/>
            <person name="Ma J."/>
        </authorList>
    </citation>
    <scope>NUCLEOTIDE SEQUENCE [LARGE SCALE GENOMIC DNA]</scope>
    <source>
        <strain evidence="13">NBRC 109341</strain>
    </source>
</reference>
<dbReference type="PRINTS" id="PR00762">
    <property type="entry name" value="CLCHANNEL"/>
</dbReference>
<keyword evidence="13" id="KW-1185">Reference proteome</keyword>
<feature type="transmembrane region" description="Helical" evidence="11">
    <location>
        <begin position="280"/>
        <end position="300"/>
    </location>
</feature>
<keyword evidence="5" id="KW-0406">Ion transport</keyword>
<feature type="transmembrane region" description="Helical" evidence="11">
    <location>
        <begin position="110"/>
        <end position="130"/>
    </location>
</feature>
<evidence type="ECO:0000256" key="11">
    <source>
        <dbReference type="SAM" id="Phobius"/>
    </source>
</evidence>
<feature type="compositionally biased region" description="Pro residues" evidence="10">
    <location>
        <begin position="512"/>
        <end position="524"/>
    </location>
</feature>
<dbReference type="PANTHER" id="PTHR43427:SF6">
    <property type="entry name" value="CHLORIDE CHANNEL PROTEIN CLC-E"/>
    <property type="match status" value="1"/>
</dbReference>
<evidence type="ECO:0000256" key="1">
    <source>
        <dbReference type="ARBA" id="ARBA00004141"/>
    </source>
</evidence>
<sequence length="524" mass="54103">MNRDPNFLQNLQDELSDGRAWLDRTIVLAYAVAAGLCVVLFTLMTETAFEWFEHVHDAAPWLVLVWTPAITALVVWCTRTYFPGAAGSGIPQVISALDPHLPKESRSRFVSFKLTVAKMVLGSMTMLAGLSAGREGPSVQVAAGVMHSARRWLRPGSAMSDHALLVAGGAAGIAAAFNAPLAGVVFAIEELSNRLEARNNGLIIAAIVLAGLVGISVFGNLTYFGAVSVPKLSWGSLLPGVLVAVICGVLGGLFARLMAASLAGMPDRISAFRKRAPVRFAALCGLAVGVIGLVSGGATFGAGDQEVRHMLAGESDVSRLYVLLKFMATWITSWSGVPGGIFAPSLSIGAGVGHDVAHFVAGQNLSTLAPSLIAIGMASFLAATTQAPLTSFIIVMEMIDGRPLVLSLMASAMLASLISRMISRPLYGTLSDMMTRRLPKAFRKKPPPPTRVVDPEPPAPAPAATSAAPASPASDAPAATTAAPQTPAAPAPPTDDGGAPAQAQLFEAPGGDKPPTPSGPATPG</sequence>
<feature type="transmembrane region" description="Helical" evidence="11">
    <location>
        <begin position="61"/>
        <end position="82"/>
    </location>
</feature>
<feature type="transmembrane region" description="Helical" evidence="11">
    <location>
        <begin position="21"/>
        <end position="41"/>
    </location>
</feature>
<dbReference type="EMBL" id="BSPB01000083">
    <property type="protein sequence ID" value="GLS16787.1"/>
    <property type="molecule type" value="Genomic_DNA"/>
</dbReference>
<dbReference type="RefSeq" id="WP_284309466.1">
    <property type="nucleotide sequence ID" value="NZ_BSPB01000083.1"/>
</dbReference>
<keyword evidence="6 11" id="KW-0472">Membrane</keyword>
<keyword evidence="7" id="KW-0869">Chloride channel</keyword>
<evidence type="ECO:0000313" key="12">
    <source>
        <dbReference type="EMBL" id="GLS16787.1"/>
    </source>
</evidence>
<feature type="transmembrane region" description="Helical" evidence="11">
    <location>
        <begin position="200"/>
        <end position="225"/>
    </location>
</feature>
<keyword evidence="9" id="KW-0407">Ion channel</keyword>
<feature type="transmembrane region" description="Helical" evidence="11">
    <location>
        <begin position="364"/>
        <end position="384"/>
    </location>
</feature>
<organism evidence="12 13">
    <name type="scientific">Hydrogenophaga electricum</name>
    <dbReference type="NCBI Taxonomy" id="1230953"/>
    <lineage>
        <taxon>Bacteria</taxon>
        <taxon>Pseudomonadati</taxon>
        <taxon>Pseudomonadota</taxon>
        <taxon>Betaproteobacteria</taxon>
        <taxon>Burkholderiales</taxon>
        <taxon>Comamonadaceae</taxon>
        <taxon>Hydrogenophaga</taxon>
    </lineage>
</organism>
<dbReference type="Gene3D" id="1.10.3080.10">
    <property type="entry name" value="Clc chloride channel"/>
    <property type="match status" value="1"/>
</dbReference>
<dbReference type="InterPro" id="IPR014743">
    <property type="entry name" value="Cl-channel_core"/>
</dbReference>
<gene>
    <name evidence="12" type="ORF">GCM10007935_42330</name>
</gene>
<proteinExistence type="predicted"/>
<keyword evidence="8" id="KW-0868">Chloride</keyword>
<feature type="transmembrane region" description="Helical" evidence="11">
    <location>
        <begin position="163"/>
        <end position="188"/>
    </location>
</feature>
<name>A0ABQ6C8V1_9BURK</name>
<evidence type="ECO:0000256" key="10">
    <source>
        <dbReference type="SAM" id="MobiDB-lite"/>
    </source>
</evidence>